<feature type="compositionally biased region" description="Basic and acidic residues" evidence="1">
    <location>
        <begin position="77"/>
        <end position="137"/>
    </location>
</feature>
<evidence type="ECO:0000313" key="3">
    <source>
        <dbReference type="Proteomes" id="UP000236370"/>
    </source>
</evidence>
<dbReference type="AlphaFoldDB" id="A0A2J8M016"/>
<reference evidence="2 3" key="1">
    <citation type="submission" date="2017-12" db="EMBL/GenBank/DDBJ databases">
        <title>High-resolution comparative analysis of great ape genomes.</title>
        <authorList>
            <person name="Pollen A."/>
            <person name="Hastie A."/>
            <person name="Hormozdiari F."/>
            <person name="Dougherty M."/>
            <person name="Liu R."/>
            <person name="Chaisson M."/>
            <person name="Hoppe E."/>
            <person name="Hill C."/>
            <person name="Pang A."/>
            <person name="Hillier L."/>
            <person name="Baker C."/>
            <person name="Armstrong J."/>
            <person name="Shendure J."/>
            <person name="Paten B."/>
            <person name="Wilson R."/>
            <person name="Chao H."/>
            <person name="Schneider V."/>
            <person name="Ventura M."/>
            <person name="Kronenberg Z."/>
            <person name="Murali S."/>
            <person name="Gordon D."/>
            <person name="Cantsilieris S."/>
            <person name="Munson K."/>
            <person name="Nelson B."/>
            <person name="Raja A."/>
            <person name="Underwood J."/>
            <person name="Diekhans M."/>
            <person name="Fiddes I."/>
            <person name="Haussler D."/>
            <person name="Eichler E."/>
        </authorList>
    </citation>
    <scope>NUCLEOTIDE SEQUENCE [LARGE SCALE GENOMIC DNA]</scope>
    <source>
        <strain evidence="2">Yerkes chimp pedigree #C0471</strain>
    </source>
</reference>
<sequence length="143" mass="15789">MATESTATAAVAAELVSADKIEDVPAPSTSADKVERMENGVLGNALEGVHVEEEEGEKTEDESLVENNDNIDEEAREELREQVYDAMGEKEEAKKTEDKSLAKPETDKEQDSEMEKGGREDMDISKSAEEPQEKVDLTLDWLT</sequence>
<dbReference type="EMBL" id="NBAG03000275">
    <property type="protein sequence ID" value="PNI52884.1"/>
    <property type="molecule type" value="Genomic_DNA"/>
</dbReference>
<feature type="non-terminal residue" evidence="2">
    <location>
        <position position="143"/>
    </location>
</feature>
<dbReference type="Proteomes" id="UP000236370">
    <property type="component" value="Unassembled WGS sequence"/>
</dbReference>
<proteinExistence type="predicted"/>
<feature type="compositionally biased region" description="Acidic residues" evidence="1">
    <location>
        <begin position="52"/>
        <end position="76"/>
    </location>
</feature>
<accession>A0A2J8M016</accession>
<name>A0A2J8M016_PANTR</name>
<feature type="region of interest" description="Disordered" evidence="1">
    <location>
        <begin position="23"/>
        <end position="143"/>
    </location>
</feature>
<evidence type="ECO:0000313" key="2">
    <source>
        <dbReference type="EMBL" id="PNI52884.1"/>
    </source>
</evidence>
<organism evidence="2 3">
    <name type="scientific">Pan troglodytes</name>
    <name type="common">Chimpanzee</name>
    <dbReference type="NCBI Taxonomy" id="9598"/>
    <lineage>
        <taxon>Eukaryota</taxon>
        <taxon>Metazoa</taxon>
        <taxon>Chordata</taxon>
        <taxon>Craniata</taxon>
        <taxon>Vertebrata</taxon>
        <taxon>Euteleostomi</taxon>
        <taxon>Mammalia</taxon>
        <taxon>Eutheria</taxon>
        <taxon>Euarchontoglires</taxon>
        <taxon>Primates</taxon>
        <taxon>Haplorrhini</taxon>
        <taxon>Catarrhini</taxon>
        <taxon>Hominidae</taxon>
        <taxon>Pan</taxon>
    </lineage>
</organism>
<comment type="caution">
    <text evidence="2">The sequence shown here is derived from an EMBL/GenBank/DDBJ whole genome shotgun (WGS) entry which is preliminary data.</text>
</comment>
<gene>
    <name evidence="2" type="ORF">CK820_G0025635</name>
</gene>
<protein>
    <submittedName>
        <fullName evidence="2">NASP isoform 9</fullName>
    </submittedName>
</protein>
<evidence type="ECO:0000256" key="1">
    <source>
        <dbReference type="SAM" id="MobiDB-lite"/>
    </source>
</evidence>